<dbReference type="AlphaFoldDB" id="E1ZQ64"/>
<dbReference type="OrthoDB" id="10635918at2759"/>
<evidence type="ECO:0000256" key="8">
    <source>
        <dbReference type="ARBA" id="ARBA00023306"/>
    </source>
</evidence>
<dbReference type="eggNOG" id="ENOG502R8W0">
    <property type="taxonomic scope" value="Eukaryota"/>
</dbReference>
<evidence type="ECO:0000256" key="6">
    <source>
        <dbReference type="ARBA" id="ARBA00023054"/>
    </source>
</evidence>
<dbReference type="GO" id="GO:0005814">
    <property type="term" value="C:centriole"/>
    <property type="evidence" value="ECO:0007669"/>
    <property type="project" value="UniProtKB-SubCell"/>
</dbReference>
<sequence>MAAVQTLRRSPAPPALAPSASYDDADLDAAALKLDEHSRLLRADMLAQLLDCKRKLGERQQAAAAAAAAQGASQLAAKQQQVDAASAELARQREIVRRTGTVLFKAARWRRQLSLGCRSWRAWRAYVRRQRSLKARVQAATEHYEVMAQAASAVEAERQRITQEAQQLAAQHAQRLAEVEQQLAAALEARAVLEADTKRAFMRGVCALNLEVSLQWR</sequence>
<dbReference type="PANTHER" id="PTHR28618:SF1">
    <property type="entry name" value="CENTROSOMAL PROTEIN POC5"/>
    <property type="match status" value="1"/>
</dbReference>
<dbReference type="GeneID" id="17351387"/>
<evidence type="ECO:0000256" key="4">
    <source>
        <dbReference type="ARBA" id="ARBA00022490"/>
    </source>
</evidence>
<reference evidence="13 14" key="1">
    <citation type="journal article" date="2010" name="Plant Cell">
        <title>The Chlorella variabilis NC64A genome reveals adaptation to photosymbiosis, coevolution with viruses, and cryptic sex.</title>
        <authorList>
            <person name="Blanc G."/>
            <person name="Duncan G."/>
            <person name="Agarkova I."/>
            <person name="Borodovsky M."/>
            <person name="Gurnon J."/>
            <person name="Kuo A."/>
            <person name="Lindquist E."/>
            <person name="Lucas S."/>
            <person name="Pangilinan J."/>
            <person name="Polle J."/>
            <person name="Salamov A."/>
            <person name="Terry A."/>
            <person name="Yamada T."/>
            <person name="Dunigan D.D."/>
            <person name="Grigoriev I.V."/>
            <person name="Claverie J.M."/>
            <person name="Van Etten J.L."/>
        </authorList>
    </citation>
    <scope>NUCLEOTIDE SEQUENCE [LARGE SCALE GENOMIC DNA]</scope>
    <source>
        <strain evidence="13 14">NC64A</strain>
    </source>
</reference>
<keyword evidence="7" id="KW-0206">Cytoskeleton</keyword>
<gene>
    <name evidence="13" type="ORF">CHLNCDRAFT_139452</name>
</gene>
<dbReference type="InParanoid" id="E1ZQ64"/>
<keyword evidence="6 11" id="KW-0175">Coiled coil</keyword>
<evidence type="ECO:0000256" key="5">
    <source>
        <dbReference type="ARBA" id="ARBA00022737"/>
    </source>
</evidence>
<accession>E1ZQ64</accession>
<evidence type="ECO:0000256" key="1">
    <source>
        <dbReference type="ARBA" id="ARBA00004114"/>
    </source>
</evidence>
<dbReference type="Proteomes" id="UP000008141">
    <property type="component" value="Unassembled WGS sequence"/>
</dbReference>
<evidence type="ECO:0000313" key="13">
    <source>
        <dbReference type="EMBL" id="EFN51964.1"/>
    </source>
</evidence>
<protein>
    <recommendedName>
        <fullName evidence="3">Centrosomal protein POC5</fullName>
    </recommendedName>
    <alternativeName>
        <fullName evidence="9">Protein of centriole 5</fullName>
    </alternativeName>
</protein>
<dbReference type="STRING" id="554065.E1ZQ64"/>
<feature type="region of interest" description="Disordered" evidence="12">
    <location>
        <begin position="1"/>
        <end position="20"/>
    </location>
</feature>
<dbReference type="InterPro" id="IPR033351">
    <property type="entry name" value="POC5"/>
</dbReference>
<keyword evidence="5" id="KW-0677">Repeat</keyword>
<comment type="function">
    <text evidence="10">Essential for the assembly of the distal half of centrioles, required for centriole elongation. Acts as a negative regulator of centriole elongation.</text>
</comment>
<dbReference type="RefSeq" id="XP_005844066.1">
    <property type="nucleotide sequence ID" value="XM_005844004.1"/>
</dbReference>
<evidence type="ECO:0000256" key="11">
    <source>
        <dbReference type="SAM" id="Coils"/>
    </source>
</evidence>
<organism evidence="14">
    <name type="scientific">Chlorella variabilis</name>
    <name type="common">Green alga</name>
    <dbReference type="NCBI Taxonomy" id="554065"/>
    <lineage>
        <taxon>Eukaryota</taxon>
        <taxon>Viridiplantae</taxon>
        <taxon>Chlorophyta</taxon>
        <taxon>core chlorophytes</taxon>
        <taxon>Trebouxiophyceae</taxon>
        <taxon>Chlorellales</taxon>
        <taxon>Chlorellaceae</taxon>
        <taxon>Chlorella clade</taxon>
        <taxon>Chlorella</taxon>
    </lineage>
</organism>
<comment type="similarity">
    <text evidence="2">Belongs to the POC5 family.</text>
</comment>
<evidence type="ECO:0000256" key="3">
    <source>
        <dbReference type="ARBA" id="ARBA00014910"/>
    </source>
</evidence>
<keyword evidence="8" id="KW-0131">Cell cycle</keyword>
<dbReference type="PANTHER" id="PTHR28618">
    <property type="entry name" value="CENTROSOMAL PROTEIN POC5"/>
    <property type="match status" value="1"/>
</dbReference>
<evidence type="ECO:0000256" key="10">
    <source>
        <dbReference type="ARBA" id="ARBA00049959"/>
    </source>
</evidence>
<name>E1ZQ64_CHLVA</name>
<keyword evidence="14" id="KW-1185">Reference proteome</keyword>
<proteinExistence type="inferred from homology"/>
<dbReference type="KEGG" id="cvr:CHLNCDRAFT_139452"/>
<evidence type="ECO:0000256" key="7">
    <source>
        <dbReference type="ARBA" id="ARBA00023212"/>
    </source>
</evidence>
<dbReference type="EMBL" id="GL433859">
    <property type="protein sequence ID" value="EFN51964.1"/>
    <property type="molecule type" value="Genomic_DNA"/>
</dbReference>
<evidence type="ECO:0000313" key="14">
    <source>
        <dbReference type="Proteomes" id="UP000008141"/>
    </source>
</evidence>
<keyword evidence="4" id="KW-0963">Cytoplasm</keyword>
<evidence type="ECO:0000256" key="12">
    <source>
        <dbReference type="SAM" id="MobiDB-lite"/>
    </source>
</evidence>
<comment type="subcellular location">
    <subcellularLocation>
        <location evidence="1">Cytoplasm</location>
        <location evidence="1">Cytoskeleton</location>
        <location evidence="1">Microtubule organizing center</location>
        <location evidence="1">Centrosome</location>
        <location evidence="1">Centriole</location>
    </subcellularLocation>
</comment>
<feature type="coiled-coil region" evidence="11">
    <location>
        <begin position="151"/>
        <end position="196"/>
    </location>
</feature>
<evidence type="ECO:0000256" key="9">
    <source>
        <dbReference type="ARBA" id="ARBA00031694"/>
    </source>
</evidence>
<evidence type="ECO:0000256" key="2">
    <source>
        <dbReference type="ARBA" id="ARBA00010411"/>
    </source>
</evidence>